<dbReference type="Proteomes" id="UP000478417">
    <property type="component" value="Unassembled WGS sequence"/>
</dbReference>
<dbReference type="PIRSF" id="PIRSF019239">
    <property type="entry name" value="MrpE"/>
    <property type="match status" value="1"/>
</dbReference>
<evidence type="ECO:0000256" key="1">
    <source>
        <dbReference type="ARBA" id="ARBA00004651"/>
    </source>
</evidence>
<dbReference type="PANTHER" id="PTHR34584">
    <property type="entry name" value="NA(+)/H(+) ANTIPORTER SUBUNIT E1"/>
    <property type="match status" value="1"/>
</dbReference>
<evidence type="ECO:0000313" key="8">
    <source>
        <dbReference type="EMBL" id="NDV63541.1"/>
    </source>
</evidence>
<evidence type="ECO:0000256" key="2">
    <source>
        <dbReference type="ARBA" id="ARBA00006228"/>
    </source>
</evidence>
<evidence type="ECO:0008006" key="10">
    <source>
        <dbReference type="Google" id="ProtNLM"/>
    </source>
</evidence>
<comment type="subcellular location">
    <subcellularLocation>
        <location evidence="1">Cell membrane</location>
        <topology evidence="1">Multi-pass membrane protein</topology>
    </subcellularLocation>
</comment>
<proteinExistence type="inferred from homology"/>
<dbReference type="PANTHER" id="PTHR34584:SF1">
    <property type="entry name" value="NA(+)_H(+) ANTIPORTER SUBUNIT E1"/>
    <property type="match status" value="1"/>
</dbReference>
<organism evidence="8 9">
    <name type="scientific">Oceanipulchritudo coccoides</name>
    <dbReference type="NCBI Taxonomy" id="2706888"/>
    <lineage>
        <taxon>Bacteria</taxon>
        <taxon>Pseudomonadati</taxon>
        <taxon>Verrucomicrobiota</taxon>
        <taxon>Opitutia</taxon>
        <taxon>Puniceicoccales</taxon>
        <taxon>Oceanipulchritudinaceae</taxon>
        <taxon>Oceanipulchritudo</taxon>
    </lineage>
</organism>
<keyword evidence="9" id="KW-1185">Reference proteome</keyword>
<reference evidence="8 9" key="1">
    <citation type="submission" date="2020-02" db="EMBL/GenBank/DDBJ databases">
        <title>Albibacoteraceae fam. nov., the first described family within the subdivision 4 Verrucomicrobia.</title>
        <authorList>
            <person name="Xi F."/>
        </authorList>
    </citation>
    <scope>NUCLEOTIDE SEQUENCE [LARGE SCALE GENOMIC DNA]</scope>
    <source>
        <strain evidence="8 9">CK1056</strain>
    </source>
</reference>
<evidence type="ECO:0000256" key="6">
    <source>
        <dbReference type="ARBA" id="ARBA00023136"/>
    </source>
</evidence>
<dbReference type="AlphaFoldDB" id="A0A6B2M3F9"/>
<evidence type="ECO:0000313" key="9">
    <source>
        <dbReference type="Proteomes" id="UP000478417"/>
    </source>
</evidence>
<evidence type="ECO:0000256" key="7">
    <source>
        <dbReference type="SAM" id="Phobius"/>
    </source>
</evidence>
<feature type="transmembrane region" description="Helical" evidence="7">
    <location>
        <begin position="23"/>
        <end position="44"/>
    </location>
</feature>
<keyword evidence="5 7" id="KW-1133">Transmembrane helix</keyword>
<name>A0A6B2M3F9_9BACT</name>
<gene>
    <name evidence="8" type="ORF">G0Q06_13835</name>
</gene>
<dbReference type="GO" id="GO:0005886">
    <property type="term" value="C:plasma membrane"/>
    <property type="evidence" value="ECO:0007669"/>
    <property type="project" value="UniProtKB-SubCell"/>
</dbReference>
<accession>A0A6B2M3F9</accession>
<dbReference type="Pfam" id="PF01899">
    <property type="entry name" value="MNHE"/>
    <property type="match status" value="1"/>
</dbReference>
<keyword evidence="4 7" id="KW-0812">Transmembrane</keyword>
<sequence>MKTALIHIGIAFVWMFLNPKRDLPSLMVGLIIGWILLVAFRPLLPDDKYLRRSSAFFKWLWAFFKALVLSQFRVARLILFPGNNPIQPGFFEFPIRDLSDLEILMLSHSISLTPGTTSVEVDPEKQVLLVHALEADRPEDAISEIERTLLKPLLAFTRP</sequence>
<keyword evidence="6 7" id="KW-0472">Membrane</keyword>
<comment type="caution">
    <text evidence="8">The sequence shown here is derived from an EMBL/GenBank/DDBJ whole genome shotgun (WGS) entry which is preliminary data.</text>
</comment>
<dbReference type="GO" id="GO:0008324">
    <property type="term" value="F:monoatomic cation transmembrane transporter activity"/>
    <property type="evidence" value="ECO:0007669"/>
    <property type="project" value="InterPro"/>
</dbReference>
<comment type="similarity">
    <text evidence="2">Belongs to the CPA3 antiporters (TC 2.A.63) subunit E family.</text>
</comment>
<evidence type="ECO:0000256" key="5">
    <source>
        <dbReference type="ARBA" id="ARBA00022989"/>
    </source>
</evidence>
<dbReference type="InterPro" id="IPR002758">
    <property type="entry name" value="Cation_antiport_E"/>
</dbReference>
<keyword evidence="3" id="KW-1003">Cell membrane</keyword>
<dbReference type="RefSeq" id="WP_163967211.1">
    <property type="nucleotide sequence ID" value="NZ_JAAGNX010000003.1"/>
</dbReference>
<evidence type="ECO:0000256" key="3">
    <source>
        <dbReference type="ARBA" id="ARBA00022475"/>
    </source>
</evidence>
<evidence type="ECO:0000256" key="4">
    <source>
        <dbReference type="ARBA" id="ARBA00022692"/>
    </source>
</evidence>
<dbReference type="EMBL" id="JAAGNX010000003">
    <property type="protein sequence ID" value="NDV63541.1"/>
    <property type="molecule type" value="Genomic_DNA"/>
</dbReference>
<protein>
    <recommendedName>
        <fullName evidence="10">Na+/H+ antiporter subunit E</fullName>
    </recommendedName>
</protein>